<proteinExistence type="predicted"/>
<dbReference type="EMBL" id="FMKA01000004">
    <property type="protein sequence ID" value="SCP96421.1"/>
    <property type="molecule type" value="Genomic_DNA"/>
</dbReference>
<keyword evidence="2" id="KW-1185">Reference proteome</keyword>
<evidence type="ECO:0000313" key="1">
    <source>
        <dbReference type="EMBL" id="SCP96421.1"/>
    </source>
</evidence>
<organism evidence="1 2">
    <name type="scientific">Anaerobium acetethylicum</name>
    <dbReference type="NCBI Taxonomy" id="1619234"/>
    <lineage>
        <taxon>Bacteria</taxon>
        <taxon>Bacillati</taxon>
        <taxon>Bacillota</taxon>
        <taxon>Clostridia</taxon>
        <taxon>Lachnospirales</taxon>
        <taxon>Lachnospiraceae</taxon>
        <taxon>Anaerobium</taxon>
    </lineage>
</organism>
<sequence length="195" mass="22327">MNLEEKLKHFEEVSIEEAQLQSEKIISDHKAALDQIFEEHKEKKLRQSALQIKTESERLQRLKNKELSSEQLLLKKTFNIKQKELVEMLFAELTNLLGDYTSTSEYDALLIRQINQAKAFARGEEIIIYIDPADSSRHRSLEVATNTKLTVSEYSFMGGTRAVIPSKNVLIDNSFASRISELKTEFTFNGGVSNE</sequence>
<dbReference type="Proteomes" id="UP000199315">
    <property type="component" value="Unassembled WGS sequence"/>
</dbReference>
<dbReference type="AlphaFoldDB" id="A0A1D3TRP5"/>
<dbReference type="STRING" id="1619234.SAMN05421730_1004179"/>
<accession>A0A1D3TRP5</accession>
<reference evidence="1 2" key="1">
    <citation type="submission" date="2016-09" db="EMBL/GenBank/DDBJ databases">
        <authorList>
            <person name="Capua I."/>
            <person name="De Benedictis P."/>
            <person name="Joannis T."/>
            <person name="Lombin L.H."/>
            <person name="Cattoli G."/>
        </authorList>
    </citation>
    <scope>NUCLEOTIDE SEQUENCE [LARGE SCALE GENOMIC DNA]</scope>
    <source>
        <strain evidence="1 2">GluBS11</strain>
    </source>
</reference>
<evidence type="ECO:0000313" key="2">
    <source>
        <dbReference type="Proteomes" id="UP000199315"/>
    </source>
</evidence>
<dbReference type="RefSeq" id="WP_091231620.1">
    <property type="nucleotide sequence ID" value="NZ_FMKA01000004.1"/>
</dbReference>
<dbReference type="OrthoDB" id="1768593at2"/>
<dbReference type="SUPFAM" id="SSF160527">
    <property type="entry name" value="V-type ATPase subunit E-like"/>
    <property type="match status" value="1"/>
</dbReference>
<dbReference type="Gene3D" id="3.30.2320.30">
    <property type="entry name" value="ATP synthase, E subunit, C-terminal"/>
    <property type="match status" value="1"/>
</dbReference>
<name>A0A1D3TRP5_9FIRM</name>
<gene>
    <name evidence="1" type="ORF">SAMN05421730_1004179</name>
</gene>
<protein>
    <submittedName>
        <fullName evidence="1">H+-ATPase subunit E/Vma4</fullName>
    </submittedName>
</protein>
<dbReference type="InterPro" id="IPR038495">
    <property type="entry name" value="ATPase_E_C"/>
</dbReference>